<dbReference type="Pfam" id="PF01161">
    <property type="entry name" value="PBP"/>
    <property type="match status" value="1"/>
</dbReference>
<protein>
    <submittedName>
        <fullName evidence="2">Phosphatidylethanolamine-binding protein</fullName>
    </submittedName>
</protein>
<evidence type="ECO:0000256" key="1">
    <source>
        <dbReference type="SAM" id="SignalP"/>
    </source>
</evidence>
<accession>A0AAN6DWR9</accession>
<comment type="caution">
    <text evidence="2">The sequence shown here is derived from an EMBL/GenBank/DDBJ whole genome shotgun (WGS) entry which is preliminary data.</text>
</comment>
<organism evidence="2 3">
    <name type="scientific">Exophiala viscosa</name>
    <dbReference type="NCBI Taxonomy" id="2486360"/>
    <lineage>
        <taxon>Eukaryota</taxon>
        <taxon>Fungi</taxon>
        <taxon>Dikarya</taxon>
        <taxon>Ascomycota</taxon>
        <taxon>Pezizomycotina</taxon>
        <taxon>Eurotiomycetes</taxon>
        <taxon>Chaetothyriomycetidae</taxon>
        <taxon>Chaetothyriales</taxon>
        <taxon>Herpotrichiellaceae</taxon>
        <taxon>Exophiala</taxon>
    </lineage>
</organism>
<dbReference type="GO" id="GO:0030162">
    <property type="term" value="P:regulation of proteolysis"/>
    <property type="evidence" value="ECO:0007669"/>
    <property type="project" value="TreeGrafter"/>
</dbReference>
<gene>
    <name evidence="2" type="ORF">EDD36DRAFT_243548</name>
</gene>
<proteinExistence type="predicted"/>
<keyword evidence="3" id="KW-1185">Reference proteome</keyword>
<dbReference type="PANTHER" id="PTHR11362:SF148">
    <property type="entry name" value="CARBOXYPEPTIDASE Y INHIBITOR"/>
    <property type="match status" value="1"/>
</dbReference>
<dbReference type="InterPro" id="IPR035810">
    <property type="entry name" value="PEBP_euk"/>
</dbReference>
<feature type="signal peptide" evidence="1">
    <location>
        <begin position="1"/>
        <end position="24"/>
    </location>
</feature>
<name>A0AAN6DWR9_9EURO</name>
<dbReference type="GO" id="GO:0046578">
    <property type="term" value="P:regulation of Ras protein signal transduction"/>
    <property type="evidence" value="ECO:0007669"/>
    <property type="project" value="TreeGrafter"/>
</dbReference>
<keyword evidence="1" id="KW-0732">Signal</keyword>
<dbReference type="InterPro" id="IPR008914">
    <property type="entry name" value="PEBP"/>
</dbReference>
<sequence>MQLTTSITFAIAIAGALLAGTATSIPVHDNQQALAAHPEVTIVEPEVLTSTLRDTLVANNIIGDVLDDFEPSYFIDINYPKSHERVLLGNDIPVDSVSKRPVFNFYSVFSPFIEAKNSTFTLALTDPDATSRDNPKMSEMCHWILTNLTTPIPEPPVEMLKAKPGEIEEYLPPSPPPKTGPHRYVFVLLEGDSANLQAPEERPHWGYGKKRHGVRDWADENGLTVVGANFFFAQNEEQ</sequence>
<evidence type="ECO:0000313" key="2">
    <source>
        <dbReference type="EMBL" id="KAI1612662.1"/>
    </source>
</evidence>
<dbReference type="EMBL" id="MU404354">
    <property type="protein sequence ID" value="KAI1612662.1"/>
    <property type="molecule type" value="Genomic_DNA"/>
</dbReference>
<dbReference type="AlphaFoldDB" id="A0AAN6DWR9"/>
<dbReference type="Gene3D" id="3.90.280.10">
    <property type="entry name" value="PEBP-like"/>
    <property type="match status" value="1"/>
</dbReference>
<dbReference type="Proteomes" id="UP001203852">
    <property type="component" value="Unassembled WGS sequence"/>
</dbReference>
<dbReference type="SUPFAM" id="SSF49777">
    <property type="entry name" value="PEBP-like"/>
    <property type="match status" value="1"/>
</dbReference>
<dbReference type="GO" id="GO:0005543">
    <property type="term" value="F:phospholipid binding"/>
    <property type="evidence" value="ECO:0007669"/>
    <property type="project" value="TreeGrafter"/>
</dbReference>
<reference evidence="2" key="1">
    <citation type="journal article" date="2022" name="bioRxiv">
        <title>Deciphering the potential niche of two novel black yeast fungi from a biological soil crust based on their genomes, phenotypes, and melanin regulation.</title>
        <authorList>
            <consortium name="DOE Joint Genome Institute"/>
            <person name="Carr E.C."/>
            <person name="Barton Q."/>
            <person name="Grambo S."/>
            <person name="Sullivan M."/>
            <person name="Renfro C.M."/>
            <person name="Kuo A."/>
            <person name="Pangilinan J."/>
            <person name="Lipzen A."/>
            <person name="Keymanesh K."/>
            <person name="Savage E."/>
            <person name="Barry K."/>
            <person name="Grigoriev I.V."/>
            <person name="Riekhof W.R."/>
            <person name="Harris S.S."/>
        </authorList>
    </citation>
    <scope>NUCLEOTIDE SEQUENCE</scope>
    <source>
        <strain evidence="2">JF 03-4F</strain>
    </source>
</reference>
<dbReference type="GO" id="GO:0030414">
    <property type="term" value="F:peptidase inhibitor activity"/>
    <property type="evidence" value="ECO:0007669"/>
    <property type="project" value="TreeGrafter"/>
</dbReference>
<dbReference type="CDD" id="cd00866">
    <property type="entry name" value="PEBP_euk"/>
    <property type="match status" value="1"/>
</dbReference>
<evidence type="ECO:0000313" key="3">
    <source>
        <dbReference type="Proteomes" id="UP001203852"/>
    </source>
</evidence>
<dbReference type="InterPro" id="IPR036610">
    <property type="entry name" value="PEBP-like_sf"/>
</dbReference>
<dbReference type="PANTHER" id="PTHR11362">
    <property type="entry name" value="PHOSPHATIDYLETHANOLAMINE-BINDING PROTEIN"/>
    <property type="match status" value="1"/>
</dbReference>
<feature type="chain" id="PRO_5042856036" evidence="1">
    <location>
        <begin position="25"/>
        <end position="238"/>
    </location>
</feature>